<dbReference type="EMBL" id="QCYY01000642">
    <property type="protein sequence ID" value="ROT83718.1"/>
    <property type="molecule type" value="Genomic_DNA"/>
</dbReference>
<feature type="compositionally biased region" description="Pro residues" evidence="1">
    <location>
        <begin position="148"/>
        <end position="157"/>
    </location>
</feature>
<feature type="region of interest" description="Disordered" evidence="1">
    <location>
        <begin position="143"/>
        <end position="166"/>
    </location>
</feature>
<sequence>MFWFKDIVSRLAPVSSLATGCGKMYIENSIKTKFQDWASLYESPSGRSSLIPHLPNRHRAGQPSLPTFLPSHISARPPRRASSISLPFSKLRSPYVIRFPLLSPSLCAGSSGPRWVRRPHLPFSPPYCPFSPVCTSLPRYRSCRPAPRGRPPPPPLRLPSLLRTVK</sequence>
<comment type="caution">
    <text evidence="2">The sequence shown here is derived from an EMBL/GenBank/DDBJ whole genome shotgun (WGS) entry which is preliminary data.</text>
</comment>
<name>A0A3R7MIR7_PENVA</name>
<reference evidence="2 3" key="2">
    <citation type="submission" date="2019-01" db="EMBL/GenBank/DDBJ databases">
        <title>The decoding of complex shrimp genome reveals the adaptation for benthos swimmer, frequently molting mechanism and breeding impact on genome.</title>
        <authorList>
            <person name="Sun Y."/>
            <person name="Gao Y."/>
            <person name="Yu Y."/>
        </authorList>
    </citation>
    <scope>NUCLEOTIDE SEQUENCE [LARGE SCALE GENOMIC DNA]</scope>
    <source>
        <tissue evidence="2">Muscle</tissue>
    </source>
</reference>
<dbReference type="Proteomes" id="UP000283509">
    <property type="component" value="Unassembled WGS sequence"/>
</dbReference>
<evidence type="ECO:0000313" key="2">
    <source>
        <dbReference type="EMBL" id="ROT83718.1"/>
    </source>
</evidence>
<proteinExistence type="predicted"/>
<reference evidence="2 3" key="1">
    <citation type="submission" date="2018-04" db="EMBL/GenBank/DDBJ databases">
        <authorList>
            <person name="Zhang X."/>
            <person name="Yuan J."/>
            <person name="Li F."/>
            <person name="Xiang J."/>
        </authorList>
    </citation>
    <scope>NUCLEOTIDE SEQUENCE [LARGE SCALE GENOMIC DNA]</scope>
    <source>
        <tissue evidence="2">Muscle</tissue>
    </source>
</reference>
<gene>
    <name evidence="2" type="ORF">C7M84_023103</name>
</gene>
<evidence type="ECO:0000313" key="3">
    <source>
        <dbReference type="Proteomes" id="UP000283509"/>
    </source>
</evidence>
<accession>A0A3R7MIR7</accession>
<evidence type="ECO:0000256" key="1">
    <source>
        <dbReference type="SAM" id="MobiDB-lite"/>
    </source>
</evidence>
<keyword evidence="3" id="KW-1185">Reference proteome</keyword>
<dbReference type="AlphaFoldDB" id="A0A3R7MIR7"/>
<organism evidence="2 3">
    <name type="scientific">Penaeus vannamei</name>
    <name type="common">Whiteleg shrimp</name>
    <name type="synonym">Litopenaeus vannamei</name>
    <dbReference type="NCBI Taxonomy" id="6689"/>
    <lineage>
        <taxon>Eukaryota</taxon>
        <taxon>Metazoa</taxon>
        <taxon>Ecdysozoa</taxon>
        <taxon>Arthropoda</taxon>
        <taxon>Crustacea</taxon>
        <taxon>Multicrustacea</taxon>
        <taxon>Malacostraca</taxon>
        <taxon>Eumalacostraca</taxon>
        <taxon>Eucarida</taxon>
        <taxon>Decapoda</taxon>
        <taxon>Dendrobranchiata</taxon>
        <taxon>Penaeoidea</taxon>
        <taxon>Penaeidae</taxon>
        <taxon>Penaeus</taxon>
    </lineage>
</organism>
<dbReference type="PROSITE" id="PS51257">
    <property type="entry name" value="PROKAR_LIPOPROTEIN"/>
    <property type="match status" value="1"/>
</dbReference>
<protein>
    <submittedName>
        <fullName evidence="2">Uncharacterized protein</fullName>
    </submittedName>
</protein>